<dbReference type="PANTHER" id="PTHR39322:SF1">
    <property type="entry name" value="ISOVALERYL-HOMOSERINE LACTONE SYNTHASE"/>
    <property type="match status" value="1"/>
</dbReference>
<accession>A0ABY8HMI9</accession>
<dbReference type="Gene3D" id="3.40.630.30">
    <property type="match status" value="1"/>
</dbReference>
<keyword evidence="5 7" id="KW-0071">Autoinducer synthesis</keyword>
<keyword evidence="10" id="KW-1185">Reference proteome</keyword>
<evidence type="ECO:0000256" key="5">
    <source>
        <dbReference type="ARBA" id="ARBA00022929"/>
    </source>
</evidence>
<protein>
    <recommendedName>
        <fullName evidence="1 8">Acyl-homoserine-lactone synthase</fullName>
        <ecNumber evidence="1 8">2.3.1.184</ecNumber>
    </recommendedName>
    <alternativeName>
        <fullName evidence="8">Autoinducer synthesis protein</fullName>
    </alternativeName>
</protein>
<dbReference type="Pfam" id="PF00765">
    <property type="entry name" value="Autoind_synth"/>
    <property type="match status" value="1"/>
</dbReference>
<organism evidence="9 10">
    <name type="scientific">Ensifer adhaerens</name>
    <name type="common">Sinorhizobium morelense</name>
    <dbReference type="NCBI Taxonomy" id="106592"/>
    <lineage>
        <taxon>Bacteria</taxon>
        <taxon>Pseudomonadati</taxon>
        <taxon>Pseudomonadota</taxon>
        <taxon>Alphaproteobacteria</taxon>
        <taxon>Hyphomicrobiales</taxon>
        <taxon>Rhizobiaceae</taxon>
        <taxon>Sinorhizobium/Ensifer group</taxon>
        <taxon>Ensifer</taxon>
    </lineage>
</organism>
<reference evidence="9 10" key="1">
    <citation type="submission" date="2023-03" db="EMBL/GenBank/DDBJ databases">
        <title>Comparative genome and transcriptome analysis combination mining strategies for increasing vitamin B12 production of Ensifer adhaerens strain.</title>
        <authorList>
            <person name="Yongheng L."/>
        </authorList>
    </citation>
    <scope>NUCLEOTIDE SEQUENCE [LARGE SCALE GENOMIC DNA]</scope>
    <source>
        <strain evidence="9 10">Casida A-T305</strain>
        <plasmid evidence="9 10">unnamedA</plasmid>
    </source>
</reference>
<keyword evidence="4 8" id="KW-0949">S-adenosyl-L-methionine</keyword>
<dbReference type="PANTHER" id="PTHR39322">
    <property type="entry name" value="ACYL-HOMOSERINE-LACTONE SYNTHASE"/>
    <property type="match status" value="1"/>
</dbReference>
<dbReference type="InterPro" id="IPR018311">
    <property type="entry name" value="Autoind_synth_CS"/>
</dbReference>
<comment type="similarity">
    <text evidence="7 8">Belongs to the autoinducer synthase family.</text>
</comment>
<dbReference type="EMBL" id="CP121309">
    <property type="protein sequence ID" value="WFP93011.1"/>
    <property type="molecule type" value="Genomic_DNA"/>
</dbReference>
<keyword evidence="3 8" id="KW-0808">Transferase</keyword>
<keyword evidence="9" id="KW-0614">Plasmid</keyword>
<evidence type="ECO:0000313" key="9">
    <source>
        <dbReference type="EMBL" id="WFP93011.1"/>
    </source>
</evidence>
<dbReference type="Proteomes" id="UP001214094">
    <property type="component" value="Plasmid unnamedA"/>
</dbReference>
<gene>
    <name evidence="9" type="primary">traI</name>
    <name evidence="9" type="ORF">P4B07_25000</name>
</gene>
<name>A0ABY8HMI9_ENSAD</name>
<dbReference type="GeneID" id="29521392"/>
<dbReference type="PROSITE" id="PS51187">
    <property type="entry name" value="AUTOINDUCER_SYNTH_2"/>
    <property type="match status" value="1"/>
</dbReference>
<evidence type="ECO:0000256" key="7">
    <source>
        <dbReference type="PROSITE-ProRule" id="PRU00533"/>
    </source>
</evidence>
<dbReference type="InterPro" id="IPR016181">
    <property type="entry name" value="Acyl_CoA_acyltransferase"/>
</dbReference>
<comment type="catalytic activity">
    <reaction evidence="6 8">
        <text>a fatty acyl-[ACP] + S-adenosyl-L-methionine = an N-acyl-L-homoserine lactone + S-methyl-5'-thioadenosine + holo-[ACP] + H(+)</text>
        <dbReference type="Rhea" id="RHEA:10096"/>
        <dbReference type="Rhea" id="RHEA-COMP:9685"/>
        <dbReference type="Rhea" id="RHEA-COMP:14125"/>
        <dbReference type="ChEBI" id="CHEBI:15378"/>
        <dbReference type="ChEBI" id="CHEBI:17509"/>
        <dbReference type="ChEBI" id="CHEBI:55474"/>
        <dbReference type="ChEBI" id="CHEBI:59789"/>
        <dbReference type="ChEBI" id="CHEBI:64479"/>
        <dbReference type="ChEBI" id="CHEBI:138651"/>
        <dbReference type="EC" id="2.3.1.184"/>
    </reaction>
</comment>
<dbReference type="SUPFAM" id="SSF55729">
    <property type="entry name" value="Acyl-CoA N-acyltransferases (Nat)"/>
    <property type="match status" value="1"/>
</dbReference>
<keyword evidence="2 7" id="KW-0673">Quorum sensing</keyword>
<dbReference type="RefSeq" id="WP_082936557.1">
    <property type="nucleotide sequence ID" value="NZ_CP015881.1"/>
</dbReference>
<proteinExistence type="inferred from homology"/>
<sequence length="228" mass="25037">MEILAVPAAARGEFADLIDSMHRLRARVFGDRLDWDVEIRDDREADAYDQYNPTYILAVSATGAVAGCARLLPANGPTMLANTFPQLLSSRRLDAHAGMVESSRFCVDTALDEGRTRGVLHRTTLKMFAGIVEWSMANGYYEIVTATDLRFERILKRAGWPMQRLGRPCPIGSTMAVAGVLPADAASLHRIRAAACHQGHACSTTPLLEAVLTRDQITTDAVLKRRNL</sequence>
<evidence type="ECO:0000256" key="4">
    <source>
        <dbReference type="ARBA" id="ARBA00022691"/>
    </source>
</evidence>
<evidence type="ECO:0000256" key="3">
    <source>
        <dbReference type="ARBA" id="ARBA00022679"/>
    </source>
</evidence>
<dbReference type="PRINTS" id="PR01549">
    <property type="entry name" value="AUTOINDCRSYN"/>
</dbReference>
<evidence type="ECO:0000256" key="1">
    <source>
        <dbReference type="ARBA" id="ARBA00012340"/>
    </source>
</evidence>
<geneLocation type="plasmid" evidence="9 10">
    <name>unnamedA</name>
</geneLocation>
<dbReference type="NCBIfam" id="NF010408">
    <property type="entry name" value="PRK13834.1"/>
    <property type="match status" value="1"/>
</dbReference>
<dbReference type="PROSITE" id="PS00949">
    <property type="entry name" value="AUTOINDUCER_SYNTH_1"/>
    <property type="match status" value="1"/>
</dbReference>
<evidence type="ECO:0000256" key="2">
    <source>
        <dbReference type="ARBA" id="ARBA00022654"/>
    </source>
</evidence>
<evidence type="ECO:0000256" key="8">
    <source>
        <dbReference type="RuleBase" id="RU361135"/>
    </source>
</evidence>
<dbReference type="InterPro" id="IPR001690">
    <property type="entry name" value="Autoind_synthase"/>
</dbReference>
<dbReference type="EC" id="2.3.1.184" evidence="1 8"/>
<evidence type="ECO:0000313" key="10">
    <source>
        <dbReference type="Proteomes" id="UP001214094"/>
    </source>
</evidence>
<evidence type="ECO:0000256" key="6">
    <source>
        <dbReference type="ARBA" id="ARBA00048576"/>
    </source>
</evidence>